<comment type="caution">
    <text evidence="2">The sequence shown here is derived from an EMBL/GenBank/DDBJ whole genome shotgun (WGS) entry which is preliminary data.</text>
</comment>
<evidence type="ECO:0000313" key="2">
    <source>
        <dbReference type="EMBL" id="MBB4743849.1"/>
    </source>
</evidence>
<keyword evidence="3" id="KW-1185">Reference proteome</keyword>
<reference evidence="2 3" key="1">
    <citation type="submission" date="2020-08" db="EMBL/GenBank/DDBJ databases">
        <title>Sequencing the genomes of 1000 actinobacteria strains.</title>
        <authorList>
            <person name="Klenk H.-P."/>
        </authorList>
    </citation>
    <scope>NUCLEOTIDE SEQUENCE [LARGE SCALE GENOMIC DNA]</scope>
    <source>
        <strain evidence="2 3">DSM 45809</strain>
    </source>
</reference>
<name>A0A7W7H4V5_9ACTN</name>
<accession>A0A7W7H4V5</accession>
<dbReference type="Proteomes" id="UP000546162">
    <property type="component" value="Unassembled WGS sequence"/>
</dbReference>
<feature type="transmembrane region" description="Helical" evidence="1">
    <location>
        <begin position="375"/>
        <end position="399"/>
    </location>
</feature>
<protein>
    <submittedName>
        <fullName evidence="2">Uncharacterized protein</fullName>
    </submittedName>
</protein>
<organism evidence="2 3">
    <name type="scientific">Actinoplanes octamycinicus</name>
    <dbReference type="NCBI Taxonomy" id="135948"/>
    <lineage>
        <taxon>Bacteria</taxon>
        <taxon>Bacillati</taxon>
        <taxon>Actinomycetota</taxon>
        <taxon>Actinomycetes</taxon>
        <taxon>Micromonosporales</taxon>
        <taxon>Micromonosporaceae</taxon>
        <taxon>Actinoplanes</taxon>
    </lineage>
</organism>
<gene>
    <name evidence="2" type="ORF">BJY16_007308</name>
</gene>
<keyword evidence="1" id="KW-1133">Transmembrane helix</keyword>
<keyword evidence="1" id="KW-0812">Transmembrane</keyword>
<evidence type="ECO:0000313" key="3">
    <source>
        <dbReference type="Proteomes" id="UP000546162"/>
    </source>
</evidence>
<dbReference type="AlphaFoldDB" id="A0A7W7H4V5"/>
<keyword evidence="1" id="KW-0472">Membrane</keyword>
<feature type="transmembrane region" description="Helical" evidence="1">
    <location>
        <begin position="411"/>
        <end position="434"/>
    </location>
</feature>
<proteinExistence type="predicted"/>
<dbReference type="RefSeq" id="WP_185044095.1">
    <property type="nucleotide sequence ID" value="NZ_BAABFG010000005.1"/>
</dbReference>
<evidence type="ECO:0000256" key="1">
    <source>
        <dbReference type="SAM" id="Phobius"/>
    </source>
</evidence>
<feature type="transmembrane region" description="Helical" evidence="1">
    <location>
        <begin position="132"/>
        <end position="153"/>
    </location>
</feature>
<dbReference type="EMBL" id="JACHNB010000001">
    <property type="protein sequence ID" value="MBB4743849.1"/>
    <property type="molecule type" value="Genomic_DNA"/>
</dbReference>
<sequence>MTGRRLAAFAGTVGLLVAVLAGGAASAPRKGSLTYSTTLIAPADRSFVLLADGPPPAGAGHLVNAEGLKQVAVAARADPNRTCGARGDRTLGFGSDRWCVRLTGLTAGDKYTGTLLGDRTEVSLTAQARHPWWLPALVATGVFALAVGVAWLVGTWAPAWMTVGALWRELRRAGGIGGLPAWADAAAGRYGKAFALNRIQWARREGVPEVRAIRTRLGQAIADLPGCPLKTEAQHEVARGQEVLAADLLTDDGNRAVCPAELLLTAVDRAVAGLTEFHRLITALKKQISDPDLIRKTDNIVALADKLTKDLKVTGIDAYLRQLEQWVGTVRSYTAPDNAPMVAAILAGSALPVTIADQARRAASAAVTGVRYASYALPVVLGGLVLMAAAVLTVLASLYLPNPVFGDVKDYLALAATSFGSAQVAALLTLLLYLRGPDAWRPVTGAVPSGQ</sequence>